<dbReference type="InterPro" id="IPR010879">
    <property type="entry name" value="DUF1508"/>
</dbReference>
<dbReference type="PANTHER" id="PTHR40606">
    <property type="match status" value="1"/>
</dbReference>
<dbReference type="EMBL" id="BAABAU010000005">
    <property type="protein sequence ID" value="GAA4267597.1"/>
    <property type="molecule type" value="Genomic_DNA"/>
</dbReference>
<feature type="domain" description="DUF1508" evidence="1">
    <location>
        <begin position="14"/>
        <end position="60"/>
    </location>
</feature>
<reference evidence="3" key="1">
    <citation type="journal article" date="2019" name="Int. J. Syst. Evol. Microbiol.">
        <title>The Global Catalogue of Microorganisms (GCM) 10K type strain sequencing project: providing services to taxonomists for standard genome sequencing and annotation.</title>
        <authorList>
            <consortium name="The Broad Institute Genomics Platform"/>
            <consortium name="The Broad Institute Genome Sequencing Center for Infectious Disease"/>
            <person name="Wu L."/>
            <person name="Ma J."/>
        </authorList>
    </citation>
    <scope>NUCLEOTIDE SEQUENCE [LARGE SCALE GENOMIC DNA]</scope>
    <source>
        <strain evidence="3">JCM 17442</strain>
    </source>
</reference>
<organism evidence="2 3">
    <name type="scientific">Frondihabitans peucedani</name>
    <dbReference type="NCBI Taxonomy" id="598626"/>
    <lineage>
        <taxon>Bacteria</taxon>
        <taxon>Bacillati</taxon>
        <taxon>Actinomycetota</taxon>
        <taxon>Actinomycetes</taxon>
        <taxon>Micrococcales</taxon>
        <taxon>Microbacteriaceae</taxon>
        <taxon>Frondihabitans</taxon>
    </lineage>
</organism>
<proteinExistence type="predicted"/>
<sequence length="65" mass="6780">MAARGGKYILTRSESGSFHFTLVAQNGEVIATSESYATKGAAQNGIDAVRGVAVDAVLEDQTPHD</sequence>
<dbReference type="Gene3D" id="3.30.160.160">
    <property type="entry name" value="YegP-like"/>
    <property type="match status" value="1"/>
</dbReference>
<evidence type="ECO:0000313" key="2">
    <source>
        <dbReference type="EMBL" id="GAA4267597.1"/>
    </source>
</evidence>
<protein>
    <recommendedName>
        <fullName evidence="1">DUF1508 domain-containing protein</fullName>
    </recommendedName>
</protein>
<gene>
    <name evidence="2" type="ORF">GCM10022256_32090</name>
</gene>
<keyword evidence="3" id="KW-1185">Reference proteome</keyword>
<accession>A0ABP8E5U0</accession>
<dbReference type="RefSeq" id="WP_344798048.1">
    <property type="nucleotide sequence ID" value="NZ_BAABAU010000005.1"/>
</dbReference>
<dbReference type="InterPro" id="IPR036913">
    <property type="entry name" value="YegP-like_sf"/>
</dbReference>
<dbReference type="SUPFAM" id="SSF160113">
    <property type="entry name" value="YegP-like"/>
    <property type="match status" value="1"/>
</dbReference>
<dbReference type="Pfam" id="PF07411">
    <property type="entry name" value="DUF1508"/>
    <property type="match status" value="1"/>
</dbReference>
<name>A0ABP8E5U0_9MICO</name>
<dbReference type="PANTHER" id="PTHR40606:SF1">
    <property type="entry name" value="UPF0339 PROTEIN YEGP"/>
    <property type="match status" value="1"/>
</dbReference>
<evidence type="ECO:0000259" key="1">
    <source>
        <dbReference type="Pfam" id="PF07411"/>
    </source>
</evidence>
<comment type="caution">
    <text evidence="2">The sequence shown here is derived from an EMBL/GenBank/DDBJ whole genome shotgun (WGS) entry which is preliminary data.</text>
</comment>
<dbReference type="Proteomes" id="UP001501594">
    <property type="component" value="Unassembled WGS sequence"/>
</dbReference>
<dbReference type="InterPro" id="IPR051141">
    <property type="entry name" value="UPF0339_domain"/>
</dbReference>
<evidence type="ECO:0000313" key="3">
    <source>
        <dbReference type="Proteomes" id="UP001501594"/>
    </source>
</evidence>